<evidence type="ECO:0000256" key="1">
    <source>
        <dbReference type="SAM" id="Coils"/>
    </source>
</evidence>
<organism evidence="3 4">
    <name type="scientific">Sporolactobacillus mangiferae</name>
    <dbReference type="NCBI Taxonomy" id="2940498"/>
    <lineage>
        <taxon>Bacteria</taxon>
        <taxon>Bacillati</taxon>
        <taxon>Bacillota</taxon>
        <taxon>Bacilli</taxon>
        <taxon>Bacillales</taxon>
        <taxon>Sporolactobacillaceae</taxon>
        <taxon>Sporolactobacillus</taxon>
    </lineage>
</organism>
<reference evidence="3 4" key="1">
    <citation type="submission" date="2022-05" db="EMBL/GenBank/DDBJ databases">
        <title>Sporolactobacillus sp nov CPB3-1, isolated from tree bark (Mangifera indica L.).</title>
        <authorList>
            <person name="Phuengjayaem S."/>
            <person name="Tanasupawat S."/>
        </authorList>
    </citation>
    <scope>NUCLEOTIDE SEQUENCE [LARGE SCALE GENOMIC DNA]</scope>
    <source>
        <strain evidence="3 4">CPB3-1</strain>
    </source>
</reference>
<dbReference type="InterPro" id="IPR002826">
    <property type="entry name" value="MptE-like"/>
</dbReference>
<feature type="domain" description="6-hydroxymethylpterin diphosphokinase MptE-like" evidence="2">
    <location>
        <begin position="204"/>
        <end position="382"/>
    </location>
</feature>
<feature type="coiled-coil region" evidence="1">
    <location>
        <begin position="487"/>
        <end position="521"/>
    </location>
</feature>
<dbReference type="Pfam" id="PF01973">
    <property type="entry name" value="MptE-like"/>
    <property type="match status" value="1"/>
</dbReference>
<gene>
    <name evidence="3" type="ORF">M3N64_10065</name>
</gene>
<evidence type="ECO:0000313" key="4">
    <source>
        <dbReference type="Proteomes" id="UP001203004"/>
    </source>
</evidence>
<sequence>MLIDNKNYLRFRNRKLLQIMNQHEALFHNNDDCVVETSKSGSPTLKRRDKSGNYIYVHSRYNPEREAAVLVSRLDEMDQYDHVIFIGIGLGYAVQTLAAEYPQLKISVFEPDLQVLNAFLSTQRLGEFCPDQLDSLIVDEQQLGILFEQIVDKRERCYFFVLPYYEKQYREQIDTWMSRLKTMLFNTKVQVVARNFFQRTVIINAMHNLPKVLTTPNIFQDTDSAAFEGKTAILVSAGPSLNEEFDNLRRIKKKGLAYIFSVGSSINALINHDIYPDAFWSYDASEKNQIVNQIVKDKGITSIPMIFGDCIGYGAIENYPGPLLHMILKQNPLSHELLSRLDGRPVLGVNDAASIAIVTLQALMQLKFRTIILVGQNLGYRDHHMYASGISYDHMKEKLSDAEIPDKRMVASVDGGQIVSNAGFDLMRQQFERYIQMNPHVQVINTTKGGAAIKGADFVPLDRVIATQLDKQTVAPDWIKGNPNYDIDKVSIKLAKLAAHADELKRMVGQLERLLDKLDEAAHHSSDNQIRKKFDQLDRLMHSIERNKYYLAVISTMIGGAIDYIKKTNGELIKSEDVRAKAETIVREYPKLVNALNGSMERIAPSFESLPEAIKNL</sequence>
<keyword evidence="1" id="KW-0175">Coiled coil</keyword>
<dbReference type="Proteomes" id="UP001203004">
    <property type="component" value="Unassembled WGS sequence"/>
</dbReference>
<comment type="caution">
    <text evidence="3">The sequence shown here is derived from an EMBL/GenBank/DDBJ whole genome shotgun (WGS) entry which is preliminary data.</text>
</comment>
<dbReference type="RefSeq" id="WP_249101852.1">
    <property type="nucleotide sequence ID" value="NZ_JAMAST010000012.1"/>
</dbReference>
<name>A0ABT0MBN6_9BACL</name>
<dbReference type="PANTHER" id="PTHR41786:SF1">
    <property type="entry name" value="6-HYDROXYMETHYLPTERIN DIPHOSPHOKINASE MPTE-LIKE DOMAIN-CONTAINING PROTEIN"/>
    <property type="match status" value="1"/>
</dbReference>
<evidence type="ECO:0000259" key="2">
    <source>
        <dbReference type="Pfam" id="PF01973"/>
    </source>
</evidence>
<proteinExistence type="predicted"/>
<accession>A0ABT0MBN6</accession>
<dbReference type="PANTHER" id="PTHR41786">
    <property type="entry name" value="MOTILITY ACCESSORY FACTOR MAF"/>
    <property type="match status" value="1"/>
</dbReference>
<evidence type="ECO:0000313" key="3">
    <source>
        <dbReference type="EMBL" id="MCL1632282.1"/>
    </source>
</evidence>
<protein>
    <submittedName>
        <fullName evidence="3">DUF115 domain-containing protein</fullName>
    </submittedName>
</protein>
<keyword evidence="4" id="KW-1185">Reference proteome</keyword>
<dbReference type="EMBL" id="JAMAST010000012">
    <property type="protein sequence ID" value="MCL1632282.1"/>
    <property type="molecule type" value="Genomic_DNA"/>
</dbReference>